<evidence type="ECO:0000256" key="2">
    <source>
        <dbReference type="ARBA" id="ARBA00022908"/>
    </source>
</evidence>
<feature type="domain" description="Tyr recombinase" evidence="4">
    <location>
        <begin position="215"/>
        <end position="415"/>
    </location>
</feature>
<proteinExistence type="inferred from homology"/>
<dbReference type="GO" id="GO:0003677">
    <property type="term" value="F:DNA binding"/>
    <property type="evidence" value="ECO:0007669"/>
    <property type="project" value="InterPro"/>
</dbReference>
<dbReference type="Pfam" id="PF13356">
    <property type="entry name" value="Arm-DNA-bind_3"/>
    <property type="match status" value="1"/>
</dbReference>
<dbReference type="InterPro" id="IPR013762">
    <property type="entry name" value="Integrase-like_cat_sf"/>
</dbReference>
<dbReference type="Gene3D" id="3.30.160.390">
    <property type="entry name" value="Integrase, DNA-binding domain"/>
    <property type="match status" value="1"/>
</dbReference>
<evidence type="ECO:0000313" key="5">
    <source>
        <dbReference type="EMBL" id="PII36100.1"/>
    </source>
</evidence>
<dbReference type="PANTHER" id="PTHR30629:SF2">
    <property type="entry name" value="PROPHAGE INTEGRASE INTS-RELATED"/>
    <property type="match status" value="1"/>
</dbReference>
<comment type="caution">
    <text evidence="5">The sequence shown here is derived from an EMBL/GenBank/DDBJ whole genome shotgun (WGS) entry which is preliminary data.</text>
</comment>
<dbReference type="GO" id="GO:0006310">
    <property type="term" value="P:DNA recombination"/>
    <property type="evidence" value="ECO:0007669"/>
    <property type="project" value="UniProtKB-KW"/>
</dbReference>
<organism evidence="5">
    <name type="scientific">Chryseobacterium sp. B5</name>
    <dbReference type="NCBI Taxonomy" id="2050562"/>
    <lineage>
        <taxon>Bacteria</taxon>
        <taxon>Pseudomonadati</taxon>
        <taxon>Bacteroidota</taxon>
        <taxon>Flavobacteriia</taxon>
        <taxon>Flavobacteriales</taxon>
        <taxon>Weeksellaceae</taxon>
        <taxon>Chryseobacterium group</taxon>
        <taxon>Chryseobacterium</taxon>
    </lineage>
</organism>
<keyword evidence="2" id="KW-0229">DNA integration</keyword>
<dbReference type="AlphaFoldDB" id="A0A2G7T888"/>
<comment type="similarity">
    <text evidence="1">Belongs to the 'phage' integrase family.</text>
</comment>
<gene>
    <name evidence="5" type="ORF">CTI11_09235</name>
</gene>
<dbReference type="EMBL" id="PEKC01000025">
    <property type="protein sequence ID" value="PII36100.1"/>
    <property type="molecule type" value="Genomic_DNA"/>
</dbReference>
<dbReference type="SUPFAM" id="SSF56349">
    <property type="entry name" value="DNA breaking-rejoining enzymes"/>
    <property type="match status" value="1"/>
</dbReference>
<dbReference type="PROSITE" id="PS51898">
    <property type="entry name" value="TYR_RECOMBINASE"/>
    <property type="match status" value="1"/>
</dbReference>
<evidence type="ECO:0000256" key="3">
    <source>
        <dbReference type="ARBA" id="ARBA00023172"/>
    </source>
</evidence>
<dbReference type="InterPro" id="IPR002104">
    <property type="entry name" value="Integrase_catalytic"/>
</dbReference>
<evidence type="ECO:0000259" key="4">
    <source>
        <dbReference type="PROSITE" id="PS51898"/>
    </source>
</evidence>
<reference evidence="5" key="1">
    <citation type="submission" date="2017-10" db="EMBL/GenBank/DDBJ databases">
        <title>Chryseobacterium sp. B5 is a hydrocarbonoclastic and plant growth promoting bacterium.</title>
        <authorList>
            <person name="Thijs S."/>
            <person name="Gkorezis P."/>
            <person name="Van Hamme J."/>
        </authorList>
    </citation>
    <scope>NUCLEOTIDE SEQUENCE</scope>
    <source>
        <strain evidence="5">B5</strain>
    </source>
</reference>
<accession>A0A2G7T888</accession>
<evidence type="ECO:0000256" key="1">
    <source>
        <dbReference type="ARBA" id="ARBA00008857"/>
    </source>
</evidence>
<dbReference type="Pfam" id="PF00589">
    <property type="entry name" value="Phage_integrase"/>
    <property type="match status" value="1"/>
</dbReference>
<keyword evidence="3" id="KW-0233">DNA recombination</keyword>
<dbReference type="InterPro" id="IPR038488">
    <property type="entry name" value="Integrase_DNA-bd_sf"/>
</dbReference>
<protein>
    <submittedName>
        <fullName evidence="5">Integrase</fullName>
    </submittedName>
</protein>
<dbReference type="InterPro" id="IPR011010">
    <property type="entry name" value="DNA_brk_join_enz"/>
</dbReference>
<dbReference type="GO" id="GO:0015074">
    <property type="term" value="P:DNA integration"/>
    <property type="evidence" value="ECO:0007669"/>
    <property type="project" value="UniProtKB-KW"/>
</dbReference>
<name>A0A2G7T888_9FLAO</name>
<dbReference type="InterPro" id="IPR025166">
    <property type="entry name" value="Integrase_DNA_bind_dom"/>
</dbReference>
<sequence length="424" mass="47668">MFFDARSAKALKQGEHIVVQGCPGLRLEATASTKSWTYRYRSLADSAKLKQVKLGQWPAMSPAQAAAEWQAARDLREQGRDPADERKLARKALAQPVAQVYTLARLVDDYAARYLMVNREAKGARNIEQRLRNAISGRESTSVTEVGRSFVYDVIEGLADRPVLAKSVKTEMAAAWRVGLESGRIPDGMPNWWAERTSHKLRSKGAVREGKHKGTSKRVLSGAEIKTLIGSELSMFSQQVQDFLTLQLWTCTRGGEICQMQKKQLSEEGGVLWWTVPKEAMKIRHVEVAHDLRVPLFGRAEQIVRRLLANEGQWLFPSIGRDGLLKGQTQAYMQTKVHYLQPYSKTKPEHKRARLTVTHWSPHDLRRTGRTILASMGCPHEVGEAILGHVLPGVAGDYNLYRYDAERSQWLAALDAKLEEFIGA</sequence>
<dbReference type="InterPro" id="IPR050808">
    <property type="entry name" value="Phage_Integrase"/>
</dbReference>
<dbReference type="PANTHER" id="PTHR30629">
    <property type="entry name" value="PROPHAGE INTEGRASE"/>
    <property type="match status" value="1"/>
</dbReference>
<dbReference type="Gene3D" id="1.10.443.10">
    <property type="entry name" value="Intergrase catalytic core"/>
    <property type="match status" value="1"/>
</dbReference>